<protein>
    <recommendedName>
        <fullName evidence="7">Zn(2)-C6 fungal-type domain-containing protein</fullName>
    </recommendedName>
</protein>
<feature type="compositionally biased region" description="Polar residues" evidence="6">
    <location>
        <begin position="11"/>
        <end position="23"/>
    </location>
</feature>
<keyword evidence="9" id="KW-1185">Reference proteome</keyword>
<proteinExistence type="predicted"/>
<dbReference type="InterPro" id="IPR001138">
    <property type="entry name" value="Zn2Cys6_DnaBD"/>
</dbReference>
<feature type="domain" description="Zn(2)-C6 fungal-type" evidence="7">
    <location>
        <begin position="273"/>
        <end position="307"/>
    </location>
</feature>
<dbReference type="GO" id="GO:0000981">
    <property type="term" value="F:DNA-binding transcription factor activity, RNA polymerase II-specific"/>
    <property type="evidence" value="ECO:0007669"/>
    <property type="project" value="InterPro"/>
</dbReference>
<evidence type="ECO:0000256" key="1">
    <source>
        <dbReference type="ARBA" id="ARBA00022723"/>
    </source>
</evidence>
<feature type="region of interest" description="Disordered" evidence="6">
    <location>
        <begin position="395"/>
        <end position="422"/>
    </location>
</feature>
<organism evidence="8 9">
    <name type="scientific">Zalerion maritima</name>
    <dbReference type="NCBI Taxonomy" id="339359"/>
    <lineage>
        <taxon>Eukaryota</taxon>
        <taxon>Fungi</taxon>
        <taxon>Dikarya</taxon>
        <taxon>Ascomycota</taxon>
        <taxon>Pezizomycotina</taxon>
        <taxon>Sordariomycetes</taxon>
        <taxon>Lulworthiomycetidae</taxon>
        <taxon>Lulworthiales</taxon>
        <taxon>Lulworthiaceae</taxon>
        <taxon>Zalerion</taxon>
    </lineage>
</organism>
<feature type="compositionally biased region" description="Low complexity" evidence="6">
    <location>
        <begin position="161"/>
        <end position="185"/>
    </location>
</feature>
<evidence type="ECO:0000256" key="3">
    <source>
        <dbReference type="ARBA" id="ARBA00023125"/>
    </source>
</evidence>
<dbReference type="PROSITE" id="PS50048">
    <property type="entry name" value="ZN2_CY6_FUNGAL_2"/>
    <property type="match status" value="1"/>
</dbReference>
<feature type="compositionally biased region" description="Basic and acidic residues" evidence="6">
    <location>
        <begin position="1"/>
        <end position="10"/>
    </location>
</feature>
<name>A0AAD5RNM2_9PEZI</name>
<evidence type="ECO:0000256" key="6">
    <source>
        <dbReference type="SAM" id="MobiDB-lite"/>
    </source>
</evidence>
<dbReference type="InterPro" id="IPR050797">
    <property type="entry name" value="Carb_Metab_Trans_Reg"/>
</dbReference>
<feature type="compositionally biased region" description="Pro residues" evidence="6">
    <location>
        <begin position="201"/>
        <end position="213"/>
    </location>
</feature>
<keyword evidence="4" id="KW-0804">Transcription</keyword>
<dbReference type="GO" id="GO:0003677">
    <property type="term" value="F:DNA binding"/>
    <property type="evidence" value="ECO:0007669"/>
    <property type="project" value="UniProtKB-KW"/>
</dbReference>
<reference evidence="8" key="1">
    <citation type="submission" date="2022-07" db="EMBL/GenBank/DDBJ databases">
        <title>Draft genome sequence of Zalerion maritima ATCC 34329, a (micro)plastics degrading marine fungus.</title>
        <authorList>
            <person name="Paco A."/>
            <person name="Goncalves M.F.M."/>
            <person name="Rocha-Santos T.A.P."/>
            <person name="Alves A."/>
        </authorList>
    </citation>
    <scope>NUCLEOTIDE SEQUENCE</scope>
    <source>
        <strain evidence="8">ATCC 34329</strain>
    </source>
</reference>
<dbReference type="Pfam" id="PF00172">
    <property type="entry name" value="Zn_clus"/>
    <property type="match status" value="1"/>
</dbReference>
<feature type="compositionally biased region" description="Polar residues" evidence="6">
    <location>
        <begin position="55"/>
        <end position="70"/>
    </location>
</feature>
<dbReference type="AlphaFoldDB" id="A0AAD5RNM2"/>
<keyword evidence="5" id="KW-0539">Nucleus</keyword>
<evidence type="ECO:0000313" key="9">
    <source>
        <dbReference type="Proteomes" id="UP001201980"/>
    </source>
</evidence>
<gene>
    <name evidence="8" type="ORF">MKZ38_003820</name>
</gene>
<accession>A0AAD5RNM2</accession>
<dbReference type="PANTHER" id="PTHR31668:SF26">
    <property type="entry name" value="GLUCOSE TRANSPORT TRANSCRIPTION REGULATOR RGT1-RELATED"/>
    <property type="match status" value="1"/>
</dbReference>
<dbReference type="SMART" id="SM00066">
    <property type="entry name" value="GAL4"/>
    <property type="match status" value="1"/>
</dbReference>
<sequence>MDGKRERVEDTTMQQYPSPSAQEGGSDGAVFHPSNNPTPVAEEQQQAQPHHQTHSLPHSTESTQSPVSQGHQHQTQPPPHNSISNAEELQLAAQLSQDLSSIAAIAHQEDAPSTGPHQSTDPQGQRDQHGLDSEPHADVSAQHQSLHDIRQGQHHQHQHQHQLQPAQKTQQTQQATQAHHSQPASAPSPLPAPAPIQKVQPSPPMHIPVAPRPRPQDQHPHSQPSQYAQDHHQPVLAPQMNTLDAHHLAAQYVATATSVDSTPPRKRSKVSRACDECRRKKVKCDAQTETGEEQCSNCRRSNMQCLFSRVPQKRGPSKGYIKELADRINHIEGKLGSGAVRDLMGGIVPPGAEAALVQASLEPGERKRPYSSISGDSITQLAAWTTPERPMQAFETPRAPQSYHPDSLATPASIGRSEAADPKPASAEVVSVPLEAFGVVRDIDENSFTRYMDSIHPYLPFLPSTKAKLVASLAKVPPAISQAFVDAFHLAMGVLTTPTPDLAAVSREIVEWEISRDKPKGPTTLVHMQTLLLAAISTENAGPHPDCPLTTTGFVRKATDLIYSTLGSRPFFTRPPYTSGPKVDSDDEYSLWIRAWWSLVIFDRLSSVAWGSPLSLPIDYVVLLPSHKSILGGNTYYLAGLAEAIGQMSPILHLSPDVWNFEHASTSIVRSGGTAFVDSWRRALPNSVTPTTHPVVHIAYWHSKVISYIISCAPPSNDVVKLRQLQWCVSKLVTSLTESPQLPAPFMHHFASLACLAIGELKKVPEARGEASDLASQLLEANVSVEAWRDSIRHLIEHAKDDADGSIATATAQSAASQGLQHLADLATTGLAAAGDVPEASADGGSALMPPRDIVTDQFNPFFIVEEGYLNVVSRLTPEAPATN</sequence>
<dbReference type="PANTHER" id="PTHR31668">
    <property type="entry name" value="GLUCOSE TRANSPORT TRANSCRIPTION REGULATOR RGT1-RELATED-RELATED"/>
    <property type="match status" value="1"/>
</dbReference>
<evidence type="ECO:0000313" key="8">
    <source>
        <dbReference type="EMBL" id="KAJ2898575.1"/>
    </source>
</evidence>
<evidence type="ECO:0000256" key="5">
    <source>
        <dbReference type="ARBA" id="ARBA00023242"/>
    </source>
</evidence>
<keyword evidence="3" id="KW-0238">DNA-binding</keyword>
<dbReference type="CDD" id="cd00067">
    <property type="entry name" value="GAL4"/>
    <property type="match status" value="1"/>
</dbReference>
<keyword evidence="1" id="KW-0479">Metal-binding</keyword>
<feature type="compositionally biased region" description="Basic and acidic residues" evidence="6">
    <location>
        <begin position="124"/>
        <end position="137"/>
    </location>
</feature>
<dbReference type="PROSITE" id="PS00463">
    <property type="entry name" value="ZN2_CY6_FUNGAL_1"/>
    <property type="match status" value="1"/>
</dbReference>
<feature type="compositionally biased region" description="Low complexity" evidence="6">
    <location>
        <begin position="89"/>
        <end position="104"/>
    </location>
</feature>
<comment type="caution">
    <text evidence="8">The sequence shown here is derived from an EMBL/GenBank/DDBJ whole genome shotgun (WGS) entry which is preliminary data.</text>
</comment>
<dbReference type="GO" id="GO:0008270">
    <property type="term" value="F:zinc ion binding"/>
    <property type="evidence" value="ECO:0007669"/>
    <property type="project" value="InterPro"/>
</dbReference>
<dbReference type="Proteomes" id="UP001201980">
    <property type="component" value="Unassembled WGS sequence"/>
</dbReference>
<keyword evidence="2" id="KW-0805">Transcription regulation</keyword>
<evidence type="ECO:0000259" key="7">
    <source>
        <dbReference type="PROSITE" id="PS50048"/>
    </source>
</evidence>
<feature type="region of interest" description="Disordered" evidence="6">
    <location>
        <begin position="1"/>
        <end position="230"/>
    </location>
</feature>
<feature type="compositionally biased region" description="Low complexity" evidence="6">
    <location>
        <begin position="37"/>
        <end position="50"/>
    </location>
</feature>
<dbReference type="SUPFAM" id="SSF57701">
    <property type="entry name" value="Zn2/Cys6 DNA-binding domain"/>
    <property type="match status" value="1"/>
</dbReference>
<evidence type="ECO:0000256" key="4">
    <source>
        <dbReference type="ARBA" id="ARBA00023163"/>
    </source>
</evidence>
<dbReference type="Gene3D" id="4.10.240.10">
    <property type="entry name" value="Zn(2)-C6 fungal-type DNA-binding domain"/>
    <property type="match status" value="1"/>
</dbReference>
<dbReference type="InterPro" id="IPR036864">
    <property type="entry name" value="Zn2-C6_fun-type_DNA-bd_sf"/>
</dbReference>
<dbReference type="EMBL" id="JAKWBI020000225">
    <property type="protein sequence ID" value="KAJ2898575.1"/>
    <property type="molecule type" value="Genomic_DNA"/>
</dbReference>
<evidence type="ECO:0000256" key="2">
    <source>
        <dbReference type="ARBA" id="ARBA00023015"/>
    </source>
</evidence>
<dbReference type="CDD" id="cd12148">
    <property type="entry name" value="fungal_TF_MHR"/>
    <property type="match status" value="1"/>
</dbReference>